<dbReference type="InterPro" id="IPR025827">
    <property type="entry name" value="Zn_ribbon_recom_dom"/>
</dbReference>
<gene>
    <name evidence="8" type="ORF">GCM10010995_26820</name>
</gene>
<evidence type="ECO:0000256" key="1">
    <source>
        <dbReference type="ARBA" id="ARBA00022908"/>
    </source>
</evidence>
<dbReference type="Pfam" id="PF13408">
    <property type="entry name" value="Zn_ribbon_recom"/>
    <property type="match status" value="1"/>
</dbReference>
<feature type="domain" description="Resolvase/invertase-type recombinase catalytic" evidence="6">
    <location>
        <begin position="4"/>
        <end position="151"/>
    </location>
</feature>
<dbReference type="Pfam" id="PF07508">
    <property type="entry name" value="Recombinase"/>
    <property type="match status" value="1"/>
</dbReference>
<dbReference type="PROSITE" id="PS51737">
    <property type="entry name" value="RECOMBINASE_DNA_BIND"/>
    <property type="match status" value="1"/>
</dbReference>
<accession>A0A8J3EA48</accession>
<dbReference type="RefSeq" id="WP_117004174.1">
    <property type="nucleotide sequence ID" value="NZ_BMJS01000059.1"/>
</dbReference>
<feature type="domain" description="Recombinase" evidence="7">
    <location>
        <begin position="160"/>
        <end position="305"/>
    </location>
</feature>
<evidence type="ECO:0000313" key="8">
    <source>
        <dbReference type="EMBL" id="GGG07907.1"/>
    </source>
</evidence>
<dbReference type="GO" id="GO:0003677">
    <property type="term" value="F:DNA binding"/>
    <property type="evidence" value="ECO:0007669"/>
    <property type="project" value="UniProtKB-KW"/>
</dbReference>
<dbReference type="PANTHER" id="PTHR30461">
    <property type="entry name" value="DNA-INVERTASE FROM LAMBDOID PROPHAGE"/>
    <property type="match status" value="1"/>
</dbReference>
<feature type="active site" description="O-(5'-phospho-DNA)-serine intermediate" evidence="4 5">
    <location>
        <position position="12"/>
    </location>
</feature>
<evidence type="ECO:0000313" key="9">
    <source>
        <dbReference type="Proteomes" id="UP000636949"/>
    </source>
</evidence>
<keyword evidence="2" id="KW-0238">DNA-binding</keyword>
<organism evidence="8 9">
    <name type="scientific">Cysteiniphilum litorale</name>
    <dbReference type="NCBI Taxonomy" id="2056700"/>
    <lineage>
        <taxon>Bacteria</taxon>
        <taxon>Pseudomonadati</taxon>
        <taxon>Pseudomonadota</taxon>
        <taxon>Gammaproteobacteria</taxon>
        <taxon>Thiotrichales</taxon>
        <taxon>Fastidiosibacteraceae</taxon>
        <taxon>Cysteiniphilum</taxon>
    </lineage>
</organism>
<dbReference type="Proteomes" id="UP000636949">
    <property type="component" value="Unassembled WGS sequence"/>
</dbReference>
<dbReference type="OrthoDB" id="9797501at2"/>
<dbReference type="GO" id="GO:0015074">
    <property type="term" value="P:DNA integration"/>
    <property type="evidence" value="ECO:0007669"/>
    <property type="project" value="UniProtKB-KW"/>
</dbReference>
<reference evidence="8" key="1">
    <citation type="journal article" date="2014" name="Int. J. Syst. Evol. Microbiol.">
        <title>Complete genome sequence of Corynebacterium casei LMG S-19264T (=DSM 44701T), isolated from a smear-ripened cheese.</title>
        <authorList>
            <consortium name="US DOE Joint Genome Institute (JGI-PGF)"/>
            <person name="Walter F."/>
            <person name="Albersmeier A."/>
            <person name="Kalinowski J."/>
            <person name="Ruckert C."/>
        </authorList>
    </citation>
    <scope>NUCLEOTIDE SEQUENCE</scope>
    <source>
        <strain evidence="8">CGMCC 1.15758</strain>
    </source>
</reference>
<name>A0A8J3EA48_9GAMM</name>
<dbReference type="CDD" id="cd00338">
    <property type="entry name" value="Ser_Recombinase"/>
    <property type="match status" value="1"/>
</dbReference>
<keyword evidence="9" id="KW-1185">Reference proteome</keyword>
<dbReference type="GO" id="GO:0000150">
    <property type="term" value="F:DNA strand exchange activity"/>
    <property type="evidence" value="ECO:0007669"/>
    <property type="project" value="InterPro"/>
</dbReference>
<evidence type="ECO:0000259" key="6">
    <source>
        <dbReference type="PROSITE" id="PS51736"/>
    </source>
</evidence>
<dbReference type="Gene3D" id="3.90.1750.20">
    <property type="entry name" value="Putative Large Serine Recombinase, Chain B, Domain 2"/>
    <property type="match status" value="1"/>
</dbReference>
<evidence type="ECO:0000256" key="4">
    <source>
        <dbReference type="PIRSR" id="PIRSR606118-50"/>
    </source>
</evidence>
<dbReference type="InterPro" id="IPR006118">
    <property type="entry name" value="Recombinase_CS"/>
</dbReference>
<comment type="caution">
    <text evidence="8">The sequence shown here is derived from an EMBL/GenBank/DDBJ whole genome shotgun (WGS) entry which is preliminary data.</text>
</comment>
<evidence type="ECO:0000256" key="5">
    <source>
        <dbReference type="PROSITE-ProRule" id="PRU10137"/>
    </source>
</evidence>
<dbReference type="Gene3D" id="3.40.50.1390">
    <property type="entry name" value="Resolvase, N-terminal catalytic domain"/>
    <property type="match status" value="1"/>
</dbReference>
<evidence type="ECO:0000256" key="2">
    <source>
        <dbReference type="ARBA" id="ARBA00023125"/>
    </source>
</evidence>
<reference evidence="8" key="2">
    <citation type="submission" date="2020-09" db="EMBL/GenBank/DDBJ databases">
        <authorList>
            <person name="Sun Q."/>
            <person name="Zhou Y."/>
        </authorList>
    </citation>
    <scope>NUCLEOTIDE SEQUENCE</scope>
    <source>
        <strain evidence="8">CGMCC 1.15758</strain>
    </source>
</reference>
<dbReference type="InterPro" id="IPR006119">
    <property type="entry name" value="Resolv_N"/>
</dbReference>
<dbReference type="InterPro" id="IPR038109">
    <property type="entry name" value="DNA_bind_recomb_sf"/>
</dbReference>
<evidence type="ECO:0000259" key="7">
    <source>
        <dbReference type="PROSITE" id="PS51737"/>
    </source>
</evidence>
<dbReference type="EMBL" id="BMJS01000059">
    <property type="protein sequence ID" value="GGG07907.1"/>
    <property type="molecule type" value="Genomic_DNA"/>
</dbReference>
<dbReference type="AlphaFoldDB" id="A0A8J3EA48"/>
<dbReference type="InterPro" id="IPR036162">
    <property type="entry name" value="Resolvase-like_N_sf"/>
</dbReference>
<protein>
    <submittedName>
        <fullName evidence="8">DNA recombinase</fullName>
    </submittedName>
</protein>
<dbReference type="InterPro" id="IPR050639">
    <property type="entry name" value="SSR_resolvase"/>
</dbReference>
<proteinExistence type="predicted"/>
<dbReference type="SUPFAM" id="SSF53041">
    <property type="entry name" value="Resolvase-like"/>
    <property type="match status" value="1"/>
</dbReference>
<dbReference type="PROSITE" id="PS00397">
    <property type="entry name" value="RECOMBINASES_1"/>
    <property type="match status" value="1"/>
</dbReference>
<keyword evidence="3" id="KW-0233">DNA recombination</keyword>
<keyword evidence="1" id="KW-0229">DNA integration</keyword>
<evidence type="ECO:0000256" key="3">
    <source>
        <dbReference type="ARBA" id="ARBA00023172"/>
    </source>
</evidence>
<dbReference type="PROSITE" id="PS51736">
    <property type="entry name" value="RECOMBINASES_3"/>
    <property type="match status" value="1"/>
</dbReference>
<dbReference type="Pfam" id="PF00239">
    <property type="entry name" value="Resolvase"/>
    <property type="match status" value="1"/>
</dbReference>
<dbReference type="SMART" id="SM00857">
    <property type="entry name" value="Resolvase"/>
    <property type="match status" value="1"/>
</dbReference>
<sequence>MSTNVALYARVSSERQMQTNTISSQVTEIKNRIINDGHILLNDYIYIDDGYTSSKLLRPSLERLRDDASRGLFNTLYVHSPDRLARKYAYQYLLVEELSRLNVTIIFLNNQITDSPESNLLLQVQGIISEYERTKILERSRRGKMHAAKSGKCSVLGGAPYGYRYIPKNNNDIASYEIVEKEAEAIRTLFNAIAVDKMSINAATKMLSEKGYETPRKTVEQWHRGTVNRLLRNPAYKGMAAFGKKRSTEYQGQIRPNRGQPWLPKKNCKMVHAAKSQWIYIPVPKIVDETIFDAVQEQLDKNKKFKRERSSGATYLLQGLVVCQKCGYAYVGNSDGSKSSKKYNYYSCNGRRQQPKHPVKCNALSVQSDKTDQAVWLEICKLLENTESIEKEYKIRKQELDKTSVNLEVGKLSKEKISIEQKINRLIDSYADSLITKNEFEPRIKLLRAHMMKIENNLSQLNTNDNYDQKVKEFMDKLELFAKTIKQQLIDSNFETKRKIILSLIKFIEISDNTINVVFKIKPPEVSKNRSLLEDCRMSKYGN</sequence>
<dbReference type="InterPro" id="IPR011109">
    <property type="entry name" value="DNA_bind_recombinase_dom"/>
</dbReference>
<dbReference type="PANTHER" id="PTHR30461:SF23">
    <property type="entry name" value="DNA RECOMBINASE-RELATED"/>
    <property type="match status" value="1"/>
</dbReference>